<evidence type="ECO:0000313" key="1">
    <source>
        <dbReference type="EMBL" id="TIA87646.1"/>
    </source>
</evidence>
<dbReference type="Proteomes" id="UP000310189">
    <property type="component" value="Unassembled WGS sequence"/>
</dbReference>
<sequence length="522" mass="58165">MSTVHHGRTDIFYRLPFKCSTPGIHKLPIAWAKLHQRHPSLSFNIVDNQFTLDLDRLSSDPLSLLTHSSSSLVYHTDYNHDVVTWMRDHLWNGDRKYLSDTQLARLFVFHNPQSNEVDIVLAIAHCISDGTSVVALMNEFLELLTSDEVARVSACVDVPDLSNYDSLKPQVHVENNDSLSFLDVDKQDILAALTLAAECGYPPLPATATPPSVPRLRWYWAIRRVVSQLKSEASKRLSTLQFVGENEPQKQNELEPSWGALTDWKQETLSAEQTNAVMTYSKACGVKIGSLLFAASTIAISNLNHKHADKSFGGDTCIVGFPFSLRPYLSPRRERSTPSVVFGTADVSPMSVQLGFGGIQLPSTPCYADSPTFKKRFTYRAESARRQIDKLLSSPTLLQDGYLMALSLAPFFSKGVDGFIAIKEDLQEKRRGNSTAIDASMIGAMDKVIKREYSGVDGAVSLDSARTAYIGVRCRAHELLLETFTLNGQLTITLGHDKVKWSDECVIEYLQEFKRILEALAM</sequence>
<dbReference type="AlphaFoldDB" id="A0A4T0FLN2"/>
<organism evidence="1 2">
    <name type="scientific">Wallemia hederae</name>
    <dbReference type="NCBI Taxonomy" id="1540922"/>
    <lineage>
        <taxon>Eukaryota</taxon>
        <taxon>Fungi</taxon>
        <taxon>Dikarya</taxon>
        <taxon>Basidiomycota</taxon>
        <taxon>Wallemiomycotina</taxon>
        <taxon>Wallemiomycetes</taxon>
        <taxon>Wallemiales</taxon>
        <taxon>Wallemiaceae</taxon>
        <taxon>Wallemia</taxon>
    </lineage>
</organism>
<accession>A0A4T0FLN2</accession>
<name>A0A4T0FLN2_9BASI</name>
<keyword evidence="2" id="KW-1185">Reference proteome</keyword>
<proteinExistence type="predicted"/>
<dbReference type="Gene3D" id="3.30.559.10">
    <property type="entry name" value="Chloramphenicol acetyltransferase-like domain"/>
    <property type="match status" value="1"/>
</dbReference>
<comment type="caution">
    <text evidence="1">The sequence shown here is derived from an EMBL/GenBank/DDBJ whole genome shotgun (WGS) entry which is preliminary data.</text>
</comment>
<dbReference type="SUPFAM" id="SSF52777">
    <property type="entry name" value="CoA-dependent acyltransferases"/>
    <property type="match status" value="2"/>
</dbReference>
<evidence type="ECO:0000313" key="2">
    <source>
        <dbReference type="Proteomes" id="UP000310189"/>
    </source>
</evidence>
<dbReference type="PANTHER" id="PTHR28037:SF1">
    <property type="entry name" value="ALCOHOL O-ACETYLTRANSFERASE 1-RELATED"/>
    <property type="match status" value="1"/>
</dbReference>
<reference evidence="1 2" key="1">
    <citation type="submission" date="2019-03" db="EMBL/GenBank/DDBJ databases">
        <title>Sequencing 23 genomes of Wallemia ichthyophaga.</title>
        <authorList>
            <person name="Gostincar C."/>
        </authorList>
    </citation>
    <scope>NUCLEOTIDE SEQUENCE [LARGE SCALE GENOMIC DNA]</scope>
    <source>
        <strain evidence="1 2">EXF-5753</strain>
    </source>
</reference>
<dbReference type="EMBL" id="SPNW01000051">
    <property type="protein sequence ID" value="TIA87646.1"/>
    <property type="molecule type" value="Genomic_DNA"/>
</dbReference>
<gene>
    <name evidence="1" type="ORF">E3P99_03057</name>
</gene>
<protein>
    <recommendedName>
        <fullName evidence="3">Condensation domain-containing protein</fullName>
    </recommendedName>
</protein>
<dbReference type="PANTHER" id="PTHR28037">
    <property type="entry name" value="ALCOHOL O-ACETYLTRANSFERASE 1-RELATED"/>
    <property type="match status" value="1"/>
</dbReference>
<evidence type="ECO:0008006" key="3">
    <source>
        <dbReference type="Google" id="ProtNLM"/>
    </source>
</evidence>
<dbReference type="InterPro" id="IPR023213">
    <property type="entry name" value="CAT-like_dom_sf"/>
</dbReference>
<dbReference type="InterPro" id="IPR052058">
    <property type="entry name" value="Alcohol_O-acetyltransferase"/>
</dbReference>
<dbReference type="OrthoDB" id="3355480at2759"/>